<gene>
    <name evidence="1" type="ORF">HPB47_027976</name>
</gene>
<comment type="caution">
    <text evidence="1">The sequence shown here is derived from an EMBL/GenBank/DDBJ whole genome shotgun (WGS) entry which is preliminary data.</text>
</comment>
<dbReference type="EMBL" id="JABSTQ010009931">
    <property type="protein sequence ID" value="KAG0424821.1"/>
    <property type="molecule type" value="Genomic_DNA"/>
</dbReference>
<evidence type="ECO:0000313" key="2">
    <source>
        <dbReference type="Proteomes" id="UP000805193"/>
    </source>
</evidence>
<name>A0AC60PVP7_IXOPE</name>
<evidence type="ECO:0000313" key="1">
    <source>
        <dbReference type="EMBL" id="KAG0424821.1"/>
    </source>
</evidence>
<reference evidence="1 2" key="1">
    <citation type="journal article" date="2020" name="Cell">
        <title>Large-Scale Comparative Analyses of Tick Genomes Elucidate Their Genetic Diversity and Vector Capacities.</title>
        <authorList>
            <consortium name="Tick Genome and Microbiome Consortium (TIGMIC)"/>
            <person name="Jia N."/>
            <person name="Wang J."/>
            <person name="Shi W."/>
            <person name="Du L."/>
            <person name="Sun Y."/>
            <person name="Zhan W."/>
            <person name="Jiang J.F."/>
            <person name="Wang Q."/>
            <person name="Zhang B."/>
            <person name="Ji P."/>
            <person name="Bell-Sakyi L."/>
            <person name="Cui X.M."/>
            <person name="Yuan T.T."/>
            <person name="Jiang B.G."/>
            <person name="Yang W.F."/>
            <person name="Lam T.T."/>
            <person name="Chang Q.C."/>
            <person name="Ding S.J."/>
            <person name="Wang X.J."/>
            <person name="Zhu J.G."/>
            <person name="Ruan X.D."/>
            <person name="Zhao L."/>
            <person name="Wei J.T."/>
            <person name="Ye R.Z."/>
            <person name="Que T.C."/>
            <person name="Du C.H."/>
            <person name="Zhou Y.H."/>
            <person name="Cheng J.X."/>
            <person name="Dai P.F."/>
            <person name="Guo W.B."/>
            <person name="Han X.H."/>
            <person name="Huang E.J."/>
            <person name="Li L.F."/>
            <person name="Wei W."/>
            <person name="Gao Y.C."/>
            <person name="Liu J.Z."/>
            <person name="Shao H.Z."/>
            <person name="Wang X."/>
            <person name="Wang C.C."/>
            <person name="Yang T.C."/>
            <person name="Huo Q.B."/>
            <person name="Li W."/>
            <person name="Chen H.Y."/>
            <person name="Chen S.E."/>
            <person name="Zhou L.G."/>
            <person name="Ni X.B."/>
            <person name="Tian J.H."/>
            <person name="Sheng Y."/>
            <person name="Liu T."/>
            <person name="Pan Y.S."/>
            <person name="Xia L.Y."/>
            <person name="Li J."/>
            <person name="Zhao F."/>
            <person name="Cao W.C."/>
        </authorList>
    </citation>
    <scope>NUCLEOTIDE SEQUENCE [LARGE SCALE GENOMIC DNA]</scope>
    <source>
        <strain evidence="1">Iper-2018</strain>
    </source>
</reference>
<organism evidence="1 2">
    <name type="scientific">Ixodes persulcatus</name>
    <name type="common">Taiga tick</name>
    <dbReference type="NCBI Taxonomy" id="34615"/>
    <lineage>
        <taxon>Eukaryota</taxon>
        <taxon>Metazoa</taxon>
        <taxon>Ecdysozoa</taxon>
        <taxon>Arthropoda</taxon>
        <taxon>Chelicerata</taxon>
        <taxon>Arachnida</taxon>
        <taxon>Acari</taxon>
        <taxon>Parasitiformes</taxon>
        <taxon>Ixodida</taxon>
        <taxon>Ixodoidea</taxon>
        <taxon>Ixodidae</taxon>
        <taxon>Ixodinae</taxon>
        <taxon>Ixodes</taxon>
    </lineage>
</organism>
<accession>A0AC60PVP7</accession>
<protein>
    <submittedName>
        <fullName evidence="1">Uncharacterized protein</fullName>
    </submittedName>
</protein>
<proteinExistence type="predicted"/>
<keyword evidence="2" id="KW-1185">Reference proteome</keyword>
<dbReference type="Proteomes" id="UP000805193">
    <property type="component" value="Unassembled WGS sequence"/>
</dbReference>
<sequence length="204" mass="23756">MKLVPLEKEVNLRFLWMLIRLPRIAHSRDKVWYYLHKSLKDLMLDYIDLYLIEFPVPGQPGFLKRGSQVIECHLYMAQNKTVSFCKNHGVAVTAYAPLGKTSGVPGFSMASHPLIDPAVVDLARRLHRTPAQVLLRYQVQRGLAVLTRSENPDHIHENFQIFDFQLTPDQMSMLQGLDRNLRLFKHDRYDGVVQHPEYPFRSLF</sequence>